<dbReference type="SMART" id="SM00315">
    <property type="entry name" value="RGS"/>
    <property type="match status" value="1"/>
</dbReference>
<feature type="domain" description="START" evidence="3">
    <location>
        <begin position="229"/>
        <end position="420"/>
    </location>
</feature>
<dbReference type="SUPFAM" id="SSF48097">
    <property type="entry name" value="Regulator of G-protein signaling, RGS"/>
    <property type="match status" value="1"/>
</dbReference>
<dbReference type="PROSITE" id="PS50132">
    <property type="entry name" value="RGS"/>
    <property type="match status" value="1"/>
</dbReference>
<organism evidence="4 5">
    <name type="scientific">Acrasis kona</name>
    <dbReference type="NCBI Taxonomy" id="1008807"/>
    <lineage>
        <taxon>Eukaryota</taxon>
        <taxon>Discoba</taxon>
        <taxon>Heterolobosea</taxon>
        <taxon>Tetramitia</taxon>
        <taxon>Eutetramitia</taxon>
        <taxon>Acrasidae</taxon>
        <taxon>Acrasis</taxon>
    </lineage>
</organism>
<dbReference type="PROSITE" id="PS50848">
    <property type="entry name" value="START"/>
    <property type="match status" value="1"/>
</dbReference>
<dbReference type="Gene3D" id="3.30.530.20">
    <property type="match status" value="1"/>
</dbReference>
<feature type="domain" description="RGS" evidence="2">
    <location>
        <begin position="44"/>
        <end position="165"/>
    </location>
</feature>
<dbReference type="InterPro" id="IPR023393">
    <property type="entry name" value="START-like_dom_sf"/>
</dbReference>
<gene>
    <name evidence="4" type="ORF">AKO1_014105</name>
</gene>
<sequence length="450" mass="52287">MENTDTTSDEPRSAPSISTFTFSRKPGSARGTPSDELLSPYEFTFECIYDNEETRLLFQKYLKKIHNEAPNNFLIEIEKFSNLMSPKTRHVAATKIMTTYIRDGAKEQINLGFAVRQKIIKSYNETTDQECSKNLFDELRIFVYVELKQDCFQGFITHNIFTKFVKKKVKNDPEFLKSISTVKKRIDIETPSESEDVIFDTNSQLGVLYDPEMMEVTDEDFLRVNRDIADREMWKAVFRSEERAVFVSKNPFYNGKRGLKKMYETGIIPFSAKEAFNAYTDAQHILLIEKEIAKITTVDYQEQDRHALVVLRFQYKLPFPLSNRDFCLLHSAKRDSNGTYSMIRKSILHPDCPVDKNYVRAVATGGIVFEKIDENTCRYSQTYYADYGGWLTASMFNKIVEMRDDSWHHAMIKACRARRVRGLGRPAASNSIINTLEYYEKVKQMPPDKM</sequence>
<name>A0AAW2YZL5_9EUKA</name>
<dbReference type="Pfam" id="PF01852">
    <property type="entry name" value="START"/>
    <property type="match status" value="1"/>
</dbReference>
<accession>A0AAW2YZL5</accession>
<evidence type="ECO:0000313" key="5">
    <source>
        <dbReference type="Proteomes" id="UP001431209"/>
    </source>
</evidence>
<dbReference type="CDD" id="cd00177">
    <property type="entry name" value="START"/>
    <property type="match status" value="1"/>
</dbReference>
<dbReference type="InterPro" id="IPR002913">
    <property type="entry name" value="START_lipid-bd_dom"/>
</dbReference>
<dbReference type="Gene3D" id="1.10.167.10">
    <property type="entry name" value="Regulator of G-protein Signalling 4, domain 2"/>
    <property type="match status" value="1"/>
</dbReference>
<proteinExistence type="predicted"/>
<dbReference type="InterPro" id="IPR016137">
    <property type="entry name" value="RGS"/>
</dbReference>
<dbReference type="InterPro" id="IPR044926">
    <property type="entry name" value="RGS_subdomain_2"/>
</dbReference>
<evidence type="ECO:0000259" key="3">
    <source>
        <dbReference type="PROSITE" id="PS50848"/>
    </source>
</evidence>
<dbReference type="CDD" id="cd07440">
    <property type="entry name" value="RGS"/>
    <property type="match status" value="1"/>
</dbReference>
<protein>
    <recommendedName>
        <fullName evidence="6">RGS domain-containing protein</fullName>
    </recommendedName>
</protein>
<evidence type="ECO:0000259" key="2">
    <source>
        <dbReference type="PROSITE" id="PS50132"/>
    </source>
</evidence>
<evidence type="ECO:0000313" key="4">
    <source>
        <dbReference type="EMBL" id="KAL0482957.1"/>
    </source>
</evidence>
<comment type="caution">
    <text evidence="4">The sequence shown here is derived from an EMBL/GenBank/DDBJ whole genome shotgun (WGS) entry which is preliminary data.</text>
</comment>
<dbReference type="Pfam" id="PF00615">
    <property type="entry name" value="RGS"/>
    <property type="match status" value="1"/>
</dbReference>
<dbReference type="Proteomes" id="UP001431209">
    <property type="component" value="Unassembled WGS sequence"/>
</dbReference>
<dbReference type="AlphaFoldDB" id="A0AAW2YZL5"/>
<evidence type="ECO:0000256" key="1">
    <source>
        <dbReference type="SAM" id="MobiDB-lite"/>
    </source>
</evidence>
<dbReference type="PANTHER" id="PTHR19308:SF14">
    <property type="entry name" value="START DOMAIN-CONTAINING PROTEIN"/>
    <property type="match status" value="1"/>
</dbReference>
<dbReference type="InterPro" id="IPR051213">
    <property type="entry name" value="START_lipid_transfer"/>
</dbReference>
<dbReference type="PANTHER" id="PTHR19308">
    <property type="entry name" value="PHOSPHATIDYLCHOLINE TRANSFER PROTEIN"/>
    <property type="match status" value="1"/>
</dbReference>
<keyword evidence="5" id="KW-1185">Reference proteome</keyword>
<dbReference type="SUPFAM" id="SSF55961">
    <property type="entry name" value="Bet v1-like"/>
    <property type="match status" value="1"/>
</dbReference>
<evidence type="ECO:0008006" key="6">
    <source>
        <dbReference type="Google" id="ProtNLM"/>
    </source>
</evidence>
<dbReference type="InterPro" id="IPR036305">
    <property type="entry name" value="RGS_sf"/>
</dbReference>
<dbReference type="GO" id="GO:0008289">
    <property type="term" value="F:lipid binding"/>
    <property type="evidence" value="ECO:0007669"/>
    <property type="project" value="InterPro"/>
</dbReference>
<dbReference type="GO" id="GO:0005737">
    <property type="term" value="C:cytoplasm"/>
    <property type="evidence" value="ECO:0007669"/>
    <property type="project" value="UniProtKB-ARBA"/>
</dbReference>
<reference evidence="4 5" key="1">
    <citation type="submission" date="2024-03" db="EMBL/GenBank/DDBJ databases">
        <title>The Acrasis kona genome and developmental transcriptomes reveal deep origins of eukaryotic multicellular pathways.</title>
        <authorList>
            <person name="Sheikh S."/>
            <person name="Fu C.-J."/>
            <person name="Brown M.W."/>
            <person name="Baldauf S.L."/>
        </authorList>
    </citation>
    <scope>NUCLEOTIDE SEQUENCE [LARGE SCALE GENOMIC DNA]</scope>
    <source>
        <strain evidence="4 5">ATCC MYA-3509</strain>
    </source>
</reference>
<feature type="region of interest" description="Disordered" evidence="1">
    <location>
        <begin position="1"/>
        <end position="33"/>
    </location>
</feature>
<dbReference type="EMBL" id="JAOPGA020000917">
    <property type="protein sequence ID" value="KAL0482957.1"/>
    <property type="molecule type" value="Genomic_DNA"/>
</dbReference>